<evidence type="ECO:0000256" key="4">
    <source>
        <dbReference type="SAM" id="Coils"/>
    </source>
</evidence>
<feature type="compositionally biased region" description="Low complexity" evidence="5">
    <location>
        <begin position="358"/>
        <end position="380"/>
    </location>
</feature>
<dbReference type="OrthoDB" id="16772at2759"/>
<dbReference type="RefSeq" id="XP_008080660.1">
    <property type="nucleotide sequence ID" value="XM_008082469.1"/>
</dbReference>
<dbReference type="GeneID" id="19466834"/>
<evidence type="ECO:0000256" key="3">
    <source>
        <dbReference type="ARBA" id="ARBA00023054"/>
    </source>
</evidence>
<dbReference type="HOGENOM" id="CLU_021590_1_0_1"/>
<evidence type="ECO:0000256" key="2">
    <source>
        <dbReference type="ARBA" id="ARBA00013807"/>
    </source>
</evidence>
<reference evidence="6 7" key="1">
    <citation type="journal article" date="2013" name="BMC Genomics">
        <title>Genomics-driven discovery of the pneumocandin biosynthetic gene cluster in the fungus Glarea lozoyensis.</title>
        <authorList>
            <person name="Chen L."/>
            <person name="Yue Q."/>
            <person name="Zhang X."/>
            <person name="Xiang M."/>
            <person name="Wang C."/>
            <person name="Li S."/>
            <person name="Che Y."/>
            <person name="Ortiz-Lopez F.J."/>
            <person name="Bills G.F."/>
            <person name="Liu X."/>
            <person name="An Z."/>
        </authorList>
    </citation>
    <scope>NUCLEOTIDE SEQUENCE [LARGE SCALE GENOMIC DNA]</scope>
    <source>
        <strain evidence="7">ATCC 20868 / MF5171</strain>
    </source>
</reference>
<proteinExistence type="inferred from homology"/>
<dbReference type="PANTHER" id="PTHR15157:SF13">
    <property type="entry name" value="AUTOPHAGY-RELATED PROTEIN 14"/>
    <property type="match status" value="1"/>
</dbReference>
<dbReference type="GO" id="GO:0000149">
    <property type="term" value="F:SNARE binding"/>
    <property type="evidence" value="ECO:0007669"/>
    <property type="project" value="TreeGrafter"/>
</dbReference>
<protein>
    <recommendedName>
        <fullName evidence="2">Autophagy-related protein 14</fullName>
    </recommendedName>
</protein>
<feature type="region of interest" description="Disordered" evidence="5">
    <location>
        <begin position="51"/>
        <end position="70"/>
    </location>
</feature>
<dbReference type="Proteomes" id="UP000016922">
    <property type="component" value="Unassembled WGS sequence"/>
</dbReference>
<accession>S3E2F7</accession>
<gene>
    <name evidence="6" type="ORF">GLAREA_07782</name>
</gene>
<dbReference type="InterPro" id="IPR018791">
    <property type="entry name" value="UV_resistance/autophagy_Atg14"/>
</dbReference>
<keyword evidence="3 4" id="KW-0175">Coiled coil</keyword>
<organism evidence="6 7">
    <name type="scientific">Glarea lozoyensis (strain ATCC 20868 / MF5171)</name>
    <dbReference type="NCBI Taxonomy" id="1116229"/>
    <lineage>
        <taxon>Eukaryota</taxon>
        <taxon>Fungi</taxon>
        <taxon>Dikarya</taxon>
        <taxon>Ascomycota</taxon>
        <taxon>Pezizomycotina</taxon>
        <taxon>Leotiomycetes</taxon>
        <taxon>Helotiales</taxon>
        <taxon>Helotiaceae</taxon>
        <taxon>Glarea</taxon>
    </lineage>
</organism>
<sequence length="516" mass="57362">MQCDICYRTGGYKLPFLCPVDARNELYPARIRNAQILLENDSLQQEINDLVSKPQGDGSKTTPHKPVSRYDIDSASSDRLIAVDRTEQIIIKADELRAKIEKAREEVAKKKASIARRKSELASATNGIEARRSRQIEEVEKSIRMTKYKWNKLQGTFASSRTYLCGEAAKLYGLRRRRSAGQEEYQIGRVGIVDLRALNSKFILPTASPAQISTALSHVVHLLMLCMHYLAIRLPAEIILPQPEQPLPTIYPLLASYVHRPQTSSNTSGQNSSSLTGSRHEQPTQPRARPLHITKPLPILYNEDPVAYSLFIEGVVLLAYNIAWVCRSQGADIGEEGNLDDVCDIGKNLYALLLAPKPRSQPSSRVSSNNSTPSKTSNRTTDNEEKKFATEPLMGRYSHGTTTNSLNSAEGTEFIKSWKLTSPRHLTDTLKALLTNEVANKEWEIVDENAWRVNDELGVDGVVIGATKEGSNMPAHLAMQQSFMSCRTVVDAVEVGGRVDEPKIPGTSGWTKLKPR</sequence>
<comment type="similarity">
    <text evidence="1">Belongs to the ATG14 family.</text>
</comment>
<dbReference type="EMBL" id="KE145359">
    <property type="protein sequence ID" value="EPE32648.1"/>
    <property type="molecule type" value="Genomic_DNA"/>
</dbReference>
<feature type="coiled-coil region" evidence="4">
    <location>
        <begin position="86"/>
        <end position="120"/>
    </location>
</feature>
<feature type="region of interest" description="Disordered" evidence="5">
    <location>
        <begin position="358"/>
        <end position="392"/>
    </location>
</feature>
<dbReference type="GO" id="GO:0035493">
    <property type="term" value="P:SNARE complex assembly"/>
    <property type="evidence" value="ECO:0007669"/>
    <property type="project" value="TreeGrafter"/>
</dbReference>
<dbReference type="eggNOG" id="ENOG502S2VB">
    <property type="taxonomic scope" value="Eukaryota"/>
</dbReference>
<dbReference type="GO" id="GO:0032991">
    <property type="term" value="C:protein-containing complex"/>
    <property type="evidence" value="ECO:0007669"/>
    <property type="project" value="UniProtKB-ARBA"/>
</dbReference>
<dbReference type="AlphaFoldDB" id="S3E2F7"/>
<dbReference type="GO" id="GO:0000323">
    <property type="term" value="C:lytic vacuole"/>
    <property type="evidence" value="ECO:0007669"/>
    <property type="project" value="TreeGrafter"/>
</dbReference>
<feature type="compositionally biased region" description="Low complexity" evidence="5">
    <location>
        <begin position="262"/>
        <end position="277"/>
    </location>
</feature>
<feature type="region of interest" description="Disordered" evidence="5">
    <location>
        <begin position="262"/>
        <end position="291"/>
    </location>
</feature>
<dbReference type="GO" id="GO:0005768">
    <property type="term" value="C:endosome"/>
    <property type="evidence" value="ECO:0007669"/>
    <property type="project" value="TreeGrafter"/>
</dbReference>
<dbReference type="Pfam" id="PF10186">
    <property type="entry name" value="ATG14"/>
    <property type="match status" value="1"/>
</dbReference>
<evidence type="ECO:0000256" key="5">
    <source>
        <dbReference type="SAM" id="MobiDB-lite"/>
    </source>
</evidence>
<evidence type="ECO:0000256" key="1">
    <source>
        <dbReference type="ARBA" id="ARBA00009574"/>
    </source>
</evidence>
<dbReference type="PANTHER" id="PTHR15157">
    <property type="entry name" value="UV RADIATION RESISTANCE-ASSOCIATED GENE PROTEIN"/>
    <property type="match status" value="1"/>
</dbReference>
<dbReference type="OMA" id="HYLSIRL"/>
<name>S3E2F7_GLAL2</name>
<dbReference type="KEGG" id="glz:GLAREA_07782"/>
<evidence type="ECO:0000313" key="6">
    <source>
        <dbReference type="EMBL" id="EPE32648.1"/>
    </source>
</evidence>
<evidence type="ECO:0000313" key="7">
    <source>
        <dbReference type="Proteomes" id="UP000016922"/>
    </source>
</evidence>
<keyword evidence="7" id="KW-1185">Reference proteome</keyword>